<sequence length="154" mass="16841">MAAFPELEVKWARHSGRRAEGGWGGAERGGAARDGGRTGAGAGTRPRARRRDPTHSVRRHRPARPSVLASESSQTKMGAGKGGAEVFNVIFWFVVLILISWWIASFCFVPYLIVSVLVPCIKDLKGLQDILLAGITFPHKCSDNLVNRRSYNAI</sequence>
<evidence type="ECO:0000256" key="1">
    <source>
        <dbReference type="SAM" id="MobiDB-lite"/>
    </source>
</evidence>
<dbReference type="PANTHER" id="PTHR39948">
    <property type="entry name" value="GEO11419P1"/>
    <property type="match status" value="1"/>
</dbReference>
<proteinExistence type="predicted"/>
<name>A0AAN9VMC4_9ORTH</name>
<comment type="caution">
    <text evidence="3">The sequence shown here is derived from an EMBL/GenBank/DDBJ whole genome shotgun (WGS) entry which is preliminary data.</text>
</comment>
<evidence type="ECO:0000313" key="3">
    <source>
        <dbReference type="EMBL" id="KAK7864560.1"/>
    </source>
</evidence>
<feature type="region of interest" description="Disordered" evidence="1">
    <location>
        <begin position="15"/>
        <end position="75"/>
    </location>
</feature>
<dbReference type="EMBL" id="JAZDUA010000200">
    <property type="protein sequence ID" value="KAK7864560.1"/>
    <property type="molecule type" value="Genomic_DNA"/>
</dbReference>
<dbReference type="AlphaFoldDB" id="A0AAN9VMC4"/>
<dbReference type="PANTHER" id="PTHR39948:SF1">
    <property type="entry name" value="GEO11419P1"/>
    <property type="match status" value="1"/>
</dbReference>
<evidence type="ECO:0000256" key="2">
    <source>
        <dbReference type="SAM" id="Phobius"/>
    </source>
</evidence>
<reference evidence="3 4" key="1">
    <citation type="submission" date="2024-03" db="EMBL/GenBank/DDBJ databases">
        <title>The genome assembly and annotation of the cricket Gryllus longicercus Weissman &amp; Gray.</title>
        <authorList>
            <person name="Szrajer S."/>
            <person name="Gray D."/>
            <person name="Ylla G."/>
        </authorList>
    </citation>
    <scope>NUCLEOTIDE SEQUENCE [LARGE SCALE GENOMIC DNA]</scope>
    <source>
        <strain evidence="3">DAG 2021-001</strain>
        <tissue evidence="3">Whole body minus gut</tissue>
    </source>
</reference>
<protein>
    <submittedName>
        <fullName evidence="3">Uncharacterized protein</fullName>
    </submittedName>
</protein>
<feature type="transmembrane region" description="Helical" evidence="2">
    <location>
        <begin position="90"/>
        <end position="118"/>
    </location>
</feature>
<keyword evidence="2" id="KW-0812">Transmembrane</keyword>
<keyword evidence="2" id="KW-0472">Membrane</keyword>
<keyword evidence="2" id="KW-1133">Transmembrane helix</keyword>
<evidence type="ECO:0000313" key="4">
    <source>
        <dbReference type="Proteomes" id="UP001378592"/>
    </source>
</evidence>
<dbReference type="Proteomes" id="UP001378592">
    <property type="component" value="Unassembled WGS sequence"/>
</dbReference>
<gene>
    <name evidence="3" type="ORF">R5R35_007329</name>
</gene>
<keyword evidence="4" id="KW-1185">Reference proteome</keyword>
<organism evidence="3 4">
    <name type="scientific">Gryllus longicercus</name>
    <dbReference type="NCBI Taxonomy" id="2509291"/>
    <lineage>
        <taxon>Eukaryota</taxon>
        <taxon>Metazoa</taxon>
        <taxon>Ecdysozoa</taxon>
        <taxon>Arthropoda</taxon>
        <taxon>Hexapoda</taxon>
        <taxon>Insecta</taxon>
        <taxon>Pterygota</taxon>
        <taxon>Neoptera</taxon>
        <taxon>Polyneoptera</taxon>
        <taxon>Orthoptera</taxon>
        <taxon>Ensifera</taxon>
        <taxon>Gryllidea</taxon>
        <taxon>Grylloidea</taxon>
        <taxon>Gryllidae</taxon>
        <taxon>Gryllinae</taxon>
        <taxon>Gryllus</taxon>
    </lineage>
</organism>
<accession>A0AAN9VMC4</accession>
<feature type="compositionally biased region" description="Basic residues" evidence="1">
    <location>
        <begin position="46"/>
        <end position="63"/>
    </location>
</feature>